<sequence>MMINTNKYEFKNIEFRLPDNLEFLPSSNIPFFLKKMNLNLNIISFIKDETKEGKYFHTAIFNNTDDLLDDFDQYLKTI</sequence>
<organism evidence="1 2">
    <name type="scientific">Candidatus Methanobinarius endosymbioticus</name>
    <dbReference type="NCBI Taxonomy" id="2006182"/>
    <lineage>
        <taxon>Archaea</taxon>
        <taxon>Methanobacteriati</taxon>
        <taxon>Methanobacteriota</taxon>
        <taxon>Methanomada group</taxon>
        <taxon>Methanobacteria</taxon>
        <taxon>Methanobacteriales</taxon>
        <taxon>Methanobacteriaceae</taxon>
        <taxon>Candidatus Methanobinarius</taxon>
    </lineage>
</organism>
<evidence type="ECO:0000313" key="1">
    <source>
        <dbReference type="EMBL" id="RBQ24212.1"/>
    </source>
</evidence>
<keyword evidence="2" id="KW-1185">Reference proteome</keyword>
<dbReference type="AlphaFoldDB" id="A0A366MFI4"/>
<comment type="caution">
    <text evidence="1">The sequence shown here is derived from an EMBL/GenBank/DDBJ whole genome shotgun (WGS) entry which is preliminary data.</text>
</comment>
<accession>A0A366MFI4</accession>
<dbReference type="Proteomes" id="UP000253099">
    <property type="component" value="Unassembled WGS sequence"/>
</dbReference>
<name>A0A366MFI4_9EURY</name>
<gene>
    <name evidence="1" type="ORF">ALNOE001_03240</name>
</gene>
<evidence type="ECO:0000313" key="2">
    <source>
        <dbReference type="Proteomes" id="UP000253099"/>
    </source>
</evidence>
<proteinExistence type="predicted"/>
<reference evidence="1 2" key="1">
    <citation type="submission" date="2018-06" db="EMBL/GenBank/DDBJ databases">
        <title>Genomic insight into two independent archaeal endosymbiosis events.</title>
        <authorList>
            <person name="Lind A.E."/>
            <person name="Lewis W.H."/>
            <person name="Spang A."/>
            <person name="Guy L."/>
            <person name="Embley M.T."/>
            <person name="Ettema T.J.G."/>
        </authorList>
    </citation>
    <scope>NUCLEOTIDE SEQUENCE [LARGE SCALE GENOMIC DNA]</scope>
    <source>
        <strain evidence="1">NOE</strain>
    </source>
</reference>
<protein>
    <submittedName>
        <fullName evidence="1">Uncharacterized protein</fullName>
    </submittedName>
</protein>
<dbReference type="EMBL" id="NIZT01000008">
    <property type="protein sequence ID" value="RBQ24212.1"/>
    <property type="molecule type" value="Genomic_DNA"/>
</dbReference>